<keyword evidence="4" id="KW-0067">ATP-binding</keyword>
<dbReference type="GO" id="GO:0004788">
    <property type="term" value="F:thiamine diphosphokinase activity"/>
    <property type="evidence" value="ECO:0007669"/>
    <property type="project" value="InterPro"/>
</dbReference>
<keyword evidence="3" id="KW-0418">Kinase</keyword>
<evidence type="ECO:0000313" key="8">
    <source>
        <dbReference type="Proteomes" id="UP000641514"/>
    </source>
</evidence>
<evidence type="ECO:0000256" key="3">
    <source>
        <dbReference type="ARBA" id="ARBA00022777"/>
    </source>
</evidence>
<proteinExistence type="predicted"/>
<evidence type="ECO:0000259" key="6">
    <source>
        <dbReference type="Pfam" id="PF12555"/>
    </source>
</evidence>
<feature type="transmembrane region" description="Helical" evidence="5">
    <location>
        <begin position="343"/>
        <end position="366"/>
    </location>
</feature>
<dbReference type="AlphaFoldDB" id="A0A916U6Z2"/>
<accession>A0A916U6Z2</accession>
<keyword evidence="2" id="KW-0547">Nucleotide-binding</keyword>
<dbReference type="Pfam" id="PF12555">
    <property type="entry name" value="SteA-like_C"/>
    <property type="match status" value="1"/>
</dbReference>
<comment type="caution">
    <text evidence="7">The sequence shown here is derived from an EMBL/GenBank/DDBJ whole genome shotgun (WGS) entry which is preliminary data.</text>
</comment>
<reference evidence="7" key="1">
    <citation type="journal article" date="2014" name="Int. J. Syst. Evol. Microbiol.">
        <title>Complete genome sequence of Corynebacterium casei LMG S-19264T (=DSM 44701T), isolated from a smear-ripened cheese.</title>
        <authorList>
            <consortium name="US DOE Joint Genome Institute (JGI-PGF)"/>
            <person name="Walter F."/>
            <person name="Albersmeier A."/>
            <person name="Kalinowski J."/>
            <person name="Ruckert C."/>
        </authorList>
    </citation>
    <scope>NUCLEOTIDE SEQUENCE</scope>
    <source>
        <strain evidence="7">CGMCC 1.15478</strain>
    </source>
</reference>
<dbReference type="NCBIfam" id="NF040608">
    <property type="entry name" value="division_SteA"/>
    <property type="match status" value="1"/>
</dbReference>
<dbReference type="GO" id="GO:0005524">
    <property type="term" value="F:ATP binding"/>
    <property type="evidence" value="ECO:0007669"/>
    <property type="project" value="UniProtKB-KW"/>
</dbReference>
<name>A0A916U6Z2_9ACTN</name>
<dbReference type="GO" id="GO:0009229">
    <property type="term" value="P:thiamine diphosphate biosynthetic process"/>
    <property type="evidence" value="ECO:0007669"/>
    <property type="project" value="InterPro"/>
</dbReference>
<keyword evidence="8" id="KW-1185">Reference proteome</keyword>
<gene>
    <name evidence="7" type="ORF">GCM10011410_12360</name>
</gene>
<evidence type="ECO:0000313" key="7">
    <source>
        <dbReference type="EMBL" id="GGC61433.1"/>
    </source>
</evidence>
<dbReference type="InterPro" id="IPR022215">
    <property type="entry name" value="SteA-like_C"/>
</dbReference>
<reference evidence="7" key="2">
    <citation type="submission" date="2020-09" db="EMBL/GenBank/DDBJ databases">
        <authorList>
            <person name="Sun Q."/>
            <person name="Zhou Y."/>
        </authorList>
    </citation>
    <scope>NUCLEOTIDE SEQUENCE</scope>
    <source>
        <strain evidence="7">CGMCC 1.15478</strain>
    </source>
</reference>
<sequence>MPSLLSRNSTALPGLSGTARFDRETTKVVRRAGRGDVVVLNHPDLDRKTCDVLIRADVAAVVNLASSITGRYPNAGPLQLVQAGILLIDCVDGELQDEIKDGAKVRIHEGDIFLGQRLIGQGIELREEEIKDLLADAKQSLAAHLDDFAGNMVNFLHDESPLLVEGIGVPDLDVPLKDRQVVVVGANTGFEKDLKRVRPFIKEYQPILIGVNGGADALFRSGSKPDLIIGDPDVISSETLKCGAQILLPAEPDGYAKGLERVQDLGVGAMTFPAASSPADLALLLAYHHGASLIATVGIRGSLEDFFDRDGVDDAPSTFLTRLRVGDRLVDGRALATLYRSRVSITAIALFVLALMSAALVVLLIVNGVEDPLRWAIDTWNSFALWVQGIIQDLRQ</sequence>
<evidence type="ECO:0000256" key="5">
    <source>
        <dbReference type="SAM" id="Phobius"/>
    </source>
</evidence>
<organism evidence="7 8">
    <name type="scientific">Hoyosella rhizosphaerae</name>
    <dbReference type="NCBI Taxonomy" id="1755582"/>
    <lineage>
        <taxon>Bacteria</taxon>
        <taxon>Bacillati</taxon>
        <taxon>Actinomycetota</taxon>
        <taxon>Actinomycetes</taxon>
        <taxon>Mycobacteriales</taxon>
        <taxon>Hoyosellaceae</taxon>
        <taxon>Hoyosella</taxon>
    </lineage>
</organism>
<keyword evidence="1" id="KW-0808">Transferase</keyword>
<feature type="domain" description="SteA-like C-terminal" evidence="6">
    <location>
        <begin position="333"/>
        <end position="384"/>
    </location>
</feature>
<dbReference type="Gene3D" id="3.40.50.10240">
    <property type="entry name" value="Thiamin pyrophosphokinase, catalytic domain"/>
    <property type="match status" value="1"/>
</dbReference>
<keyword evidence="5" id="KW-1133">Transmembrane helix</keyword>
<evidence type="ECO:0000256" key="4">
    <source>
        <dbReference type="ARBA" id="ARBA00022840"/>
    </source>
</evidence>
<keyword evidence="5" id="KW-0812">Transmembrane</keyword>
<protein>
    <recommendedName>
        <fullName evidence="6">SteA-like C-terminal domain-containing protein</fullName>
    </recommendedName>
</protein>
<keyword evidence="5" id="KW-0472">Membrane</keyword>
<evidence type="ECO:0000256" key="1">
    <source>
        <dbReference type="ARBA" id="ARBA00022679"/>
    </source>
</evidence>
<dbReference type="SUPFAM" id="SSF63999">
    <property type="entry name" value="Thiamin pyrophosphokinase, catalytic domain"/>
    <property type="match status" value="1"/>
</dbReference>
<dbReference type="EMBL" id="BMJH01000001">
    <property type="protein sequence ID" value="GGC61433.1"/>
    <property type="molecule type" value="Genomic_DNA"/>
</dbReference>
<dbReference type="Proteomes" id="UP000641514">
    <property type="component" value="Unassembled WGS sequence"/>
</dbReference>
<dbReference type="InterPro" id="IPR047795">
    <property type="entry name" value="Put_SteA-like"/>
</dbReference>
<evidence type="ECO:0000256" key="2">
    <source>
        <dbReference type="ARBA" id="ARBA00022741"/>
    </source>
</evidence>
<dbReference type="GO" id="GO:0016301">
    <property type="term" value="F:kinase activity"/>
    <property type="evidence" value="ECO:0007669"/>
    <property type="project" value="UniProtKB-KW"/>
</dbReference>
<dbReference type="InterPro" id="IPR036759">
    <property type="entry name" value="TPK_catalytic_sf"/>
</dbReference>